<dbReference type="InterPro" id="IPR019538">
    <property type="entry name" value="PSMD5"/>
</dbReference>
<keyword evidence="13" id="KW-0239">DNA-directed DNA polymerase</keyword>
<dbReference type="SUPFAM" id="SSF48371">
    <property type="entry name" value="ARM repeat"/>
    <property type="match status" value="1"/>
</dbReference>
<keyword evidence="9" id="KW-0235">DNA replication</keyword>
<protein>
    <recommendedName>
        <fullName evidence="5">DNA polymerase epsilon catalytic subunit A</fullName>
        <ecNumber evidence="4">2.7.7.7</ecNumber>
    </recommendedName>
    <alternativeName>
        <fullName evidence="18">DNA polymerase II subunit A</fullName>
    </alternativeName>
</protein>
<evidence type="ECO:0000256" key="1">
    <source>
        <dbReference type="ARBA" id="ARBA00001966"/>
    </source>
</evidence>
<reference evidence="21" key="1">
    <citation type="submission" date="2020-05" db="EMBL/GenBank/DDBJ databases">
        <title>Phylogenomic resolution of chytrid fungi.</title>
        <authorList>
            <person name="Stajich J.E."/>
            <person name="Amses K."/>
            <person name="Simmons R."/>
            <person name="Seto K."/>
            <person name="Myers J."/>
            <person name="Bonds A."/>
            <person name="Quandt C.A."/>
            <person name="Barry K."/>
            <person name="Liu P."/>
            <person name="Grigoriev I."/>
            <person name="Longcore J.E."/>
            <person name="James T.Y."/>
        </authorList>
    </citation>
    <scope>NUCLEOTIDE SEQUENCE</scope>
    <source>
        <strain evidence="21">JEL0476</strain>
    </source>
</reference>
<evidence type="ECO:0000313" key="22">
    <source>
        <dbReference type="Proteomes" id="UP001211065"/>
    </source>
</evidence>
<comment type="cofactor">
    <cofactor evidence="1">
        <name>[4Fe-4S] cluster</name>
        <dbReference type="ChEBI" id="CHEBI:49883"/>
    </cofactor>
</comment>
<evidence type="ECO:0000256" key="8">
    <source>
        <dbReference type="ARBA" id="ARBA00022695"/>
    </source>
</evidence>
<evidence type="ECO:0000256" key="7">
    <source>
        <dbReference type="ARBA" id="ARBA00022679"/>
    </source>
</evidence>
<evidence type="ECO:0000256" key="14">
    <source>
        <dbReference type="ARBA" id="ARBA00023004"/>
    </source>
</evidence>
<keyword evidence="16" id="KW-0238">DNA-binding</keyword>
<feature type="domain" description="DNA polymerase epsilon catalytic subunit A C-terminal" evidence="20">
    <location>
        <begin position="2024"/>
        <end position="2426"/>
    </location>
</feature>
<keyword evidence="12" id="KW-0862">Zinc</keyword>
<dbReference type="GO" id="GO:0008622">
    <property type="term" value="C:epsilon DNA polymerase complex"/>
    <property type="evidence" value="ECO:0007669"/>
    <property type="project" value="InterPro"/>
</dbReference>
<dbReference type="GO" id="GO:0051539">
    <property type="term" value="F:4 iron, 4 sulfur cluster binding"/>
    <property type="evidence" value="ECO:0007669"/>
    <property type="project" value="UniProtKB-KW"/>
</dbReference>
<dbReference type="InterPro" id="IPR016024">
    <property type="entry name" value="ARM-type_fold"/>
</dbReference>
<name>A0AAD5U558_9FUNG</name>
<dbReference type="SUPFAM" id="SSF53098">
    <property type="entry name" value="Ribonuclease H-like"/>
    <property type="match status" value="1"/>
</dbReference>
<dbReference type="GO" id="GO:0003887">
    <property type="term" value="F:DNA-directed DNA polymerase activity"/>
    <property type="evidence" value="ECO:0007669"/>
    <property type="project" value="UniProtKB-KW"/>
</dbReference>
<dbReference type="GO" id="GO:0043248">
    <property type="term" value="P:proteasome assembly"/>
    <property type="evidence" value="ECO:0007669"/>
    <property type="project" value="InterPro"/>
</dbReference>
<keyword evidence="11" id="KW-0863">Zinc-finger</keyword>
<dbReference type="SUPFAM" id="SSF56672">
    <property type="entry name" value="DNA/RNA polymerases"/>
    <property type="match status" value="1"/>
</dbReference>
<evidence type="ECO:0000256" key="15">
    <source>
        <dbReference type="ARBA" id="ARBA00023014"/>
    </source>
</evidence>
<evidence type="ECO:0000256" key="5">
    <source>
        <dbReference type="ARBA" id="ARBA00017389"/>
    </source>
</evidence>
<dbReference type="Gene3D" id="3.30.342.10">
    <property type="entry name" value="DNA Polymerase, chain B, domain 1"/>
    <property type="match status" value="1"/>
</dbReference>
<evidence type="ECO:0000256" key="16">
    <source>
        <dbReference type="ARBA" id="ARBA00023125"/>
    </source>
</evidence>
<dbReference type="InterPro" id="IPR042087">
    <property type="entry name" value="DNA_pol_B_thumb"/>
</dbReference>
<evidence type="ECO:0000256" key="10">
    <source>
        <dbReference type="ARBA" id="ARBA00022723"/>
    </source>
</evidence>
<dbReference type="GO" id="GO:0006272">
    <property type="term" value="P:leading strand elongation"/>
    <property type="evidence" value="ECO:0007669"/>
    <property type="project" value="TreeGrafter"/>
</dbReference>
<dbReference type="InterPro" id="IPR036397">
    <property type="entry name" value="RNaseH_sf"/>
</dbReference>
<dbReference type="Pfam" id="PF23250">
    <property type="entry name" value="zf_DPOE_2"/>
    <property type="match status" value="1"/>
</dbReference>
<dbReference type="InterPro" id="IPR006172">
    <property type="entry name" value="DNA-dir_DNA_pol_B"/>
</dbReference>
<dbReference type="Gene3D" id="1.10.132.60">
    <property type="entry name" value="DNA polymerase family B, C-terminal domain"/>
    <property type="match status" value="1"/>
</dbReference>
<dbReference type="PANTHER" id="PTHR10670:SF0">
    <property type="entry name" value="DNA POLYMERASE EPSILON CATALYTIC SUBUNIT A"/>
    <property type="match status" value="1"/>
</dbReference>
<comment type="caution">
    <text evidence="21">The sequence shown here is derived from an EMBL/GenBank/DDBJ whole genome shotgun (WGS) entry which is preliminary data.</text>
</comment>
<dbReference type="CDD" id="cd05779">
    <property type="entry name" value="DNA_polB_epsilon_exo"/>
    <property type="match status" value="1"/>
</dbReference>
<comment type="similarity">
    <text evidence="3">Belongs to the DNA polymerase type-B family.</text>
</comment>
<organism evidence="21 22">
    <name type="scientific">Clydaea vesicula</name>
    <dbReference type="NCBI Taxonomy" id="447962"/>
    <lineage>
        <taxon>Eukaryota</taxon>
        <taxon>Fungi</taxon>
        <taxon>Fungi incertae sedis</taxon>
        <taxon>Chytridiomycota</taxon>
        <taxon>Chytridiomycota incertae sedis</taxon>
        <taxon>Chytridiomycetes</taxon>
        <taxon>Lobulomycetales</taxon>
        <taxon>Lobulomycetaceae</taxon>
        <taxon>Clydaea</taxon>
    </lineage>
</organism>
<dbReference type="SMART" id="SM00486">
    <property type="entry name" value="POLBc"/>
    <property type="match status" value="1"/>
</dbReference>
<evidence type="ECO:0000256" key="18">
    <source>
        <dbReference type="ARBA" id="ARBA00032919"/>
    </source>
</evidence>
<comment type="catalytic activity">
    <reaction evidence="19">
        <text>DNA(n) + a 2'-deoxyribonucleoside 5'-triphosphate = DNA(n+1) + diphosphate</text>
        <dbReference type="Rhea" id="RHEA:22508"/>
        <dbReference type="Rhea" id="RHEA-COMP:17339"/>
        <dbReference type="Rhea" id="RHEA-COMP:17340"/>
        <dbReference type="ChEBI" id="CHEBI:33019"/>
        <dbReference type="ChEBI" id="CHEBI:61560"/>
        <dbReference type="ChEBI" id="CHEBI:173112"/>
        <dbReference type="EC" id="2.7.7.7"/>
    </reaction>
</comment>
<keyword evidence="17" id="KW-0539">Nucleus</keyword>
<evidence type="ECO:0000256" key="19">
    <source>
        <dbReference type="ARBA" id="ARBA00049244"/>
    </source>
</evidence>
<dbReference type="FunFam" id="1.10.132.60:FF:000002">
    <property type="entry name" value="DNA polymerase epsilon catalytic subunit"/>
    <property type="match status" value="1"/>
</dbReference>
<dbReference type="Pfam" id="PF10508">
    <property type="entry name" value="Proteasom_PSMB"/>
    <property type="match status" value="1"/>
</dbReference>
<dbReference type="GO" id="GO:0008310">
    <property type="term" value="F:single-stranded DNA 3'-5' DNA exonuclease activity"/>
    <property type="evidence" value="ECO:0007669"/>
    <property type="project" value="TreeGrafter"/>
</dbReference>
<dbReference type="GO" id="GO:0006287">
    <property type="term" value="P:base-excision repair, gap-filling"/>
    <property type="evidence" value="ECO:0007669"/>
    <property type="project" value="TreeGrafter"/>
</dbReference>
<dbReference type="Gene3D" id="1.10.287.690">
    <property type="entry name" value="Helix hairpin bin"/>
    <property type="match status" value="1"/>
</dbReference>
<keyword evidence="8" id="KW-0548">Nucleotidyltransferase</keyword>
<dbReference type="EC" id="2.7.7.7" evidence="4"/>
<keyword evidence="22" id="KW-1185">Reference proteome</keyword>
<dbReference type="GO" id="GO:0006297">
    <property type="term" value="P:nucleotide-excision repair, DNA gap filling"/>
    <property type="evidence" value="ECO:0007669"/>
    <property type="project" value="TreeGrafter"/>
</dbReference>
<dbReference type="GO" id="GO:0000278">
    <property type="term" value="P:mitotic cell cycle"/>
    <property type="evidence" value="ECO:0007669"/>
    <property type="project" value="TreeGrafter"/>
</dbReference>
<dbReference type="InterPro" id="IPR023211">
    <property type="entry name" value="DNA_pol_palm_dom_sf"/>
</dbReference>
<dbReference type="Pfam" id="PF08490">
    <property type="entry name" value="DUF1744"/>
    <property type="match status" value="1"/>
</dbReference>
<dbReference type="Gene3D" id="3.90.1600.10">
    <property type="entry name" value="Palm domain of DNA polymerase"/>
    <property type="match status" value="1"/>
</dbReference>
<comment type="subcellular location">
    <subcellularLocation>
        <location evidence="2">Nucleus</location>
    </subcellularLocation>
</comment>
<dbReference type="FunFam" id="3.90.1600.10:FF:000006">
    <property type="entry name" value="DNA polymerase epsilon catalytic subunit"/>
    <property type="match status" value="1"/>
</dbReference>
<evidence type="ECO:0000256" key="6">
    <source>
        <dbReference type="ARBA" id="ARBA00022485"/>
    </source>
</evidence>
<accession>A0AAD5U558</accession>
<sequence>MTTGEENRNTQDEINKLILLLDSENLNTTQLNEILLQIKLAQESGFQVNLDLQRFFDLLVKIEDPHNIALISTMLMPLLKLISYEDLLMNFRHQLAFGLTVDNVDINFLAIRCLKTSFEKLSPNEEHFVTDLLSSDILVSLLDILGTKNIGLFINVKDFLLQVINFSSGAFQYFFKSSAIVDKLNYLTKTSETTLCRVLDFLISASEVSINAFQIIIESGLLNDVINGLKSKDLVISLNWIEIIGNLIEKNGAYLFLNEIGTFEFFKGIFNYINKAEEESEEVPVPIYLKFSAISKFLAKFSIVSVKKFFLASNKNKKLVEDAVIFVGNFNHDGLQYLNTEAKLFLNNLMEIFNSSVGDLKVNCLRSLARIMVTSGSASITETLFKSISAKSTRFSLLINYCKSPITEVKVGGYAMLKAISTQEWGVKEMSKSSEFIEFILNRSSDRSNIGAEWRYNIIQSIIFSRYAAEYFNDSTRGEIGRYATQGMFYNESVAAVATAVAVEEELEERFQEVAQKDALDLTLGFARYTHPQEKLGWLVNMHSTILKHSDVSKTGKQAVDLYFLEEDGGSFKTTMFFEPYFFVVCNPGTLSDVEEFLIRKYKKLIASIVQVKKEDLKAPNHLIEKNIKVLKLSFHNVQNLNTCKRILLPMALKSKLNRDAGHAYDDIEEFIKKNTSNQDFRTSVRNPAENIIDIREFDVPYYVRAAIDNNFRVGMWYSIKSLGSKMETQILPERVTRAEPVVLAFDIETTKLPLKFPDSSFDQIIMISYMIDGQGFLITNREILSEDINDFEYTPKPEYEGPFTIFNEPNEVDYFNFNANYVQVAVIKKFFEHIKETKPTVVSTYNGDFFDFPFIDARATAHGISMEKEIGFRKVIGGEYRSFYASHMDCFCWVKRDSYLPQGSQGLKAVTTVKLGYNPMEVDPEDMTRFAAEKPQVLAQYSVSDAVATYYLYMKYVHPFIFSLCNIIPMNPDDVLRKGSGTLCETLLMVESFKANILMPNKHSDAGVKLHEGRLLDSETYVGGNKYTLNLAINFLGHVEALEAGVFRSDLATKFKLVPEALNTLISEIDAALKFNIETEGKLTLADITNYEEVRDQIVNKLTELRDNPLRNENPTIYHLDVAAMYPNIILTNRLQPDAIVDEQMCAACDFNEGEGSLCQKRMTWSWRGEIYSAKRSEYNMILNQLETEKINVEIDKTKPPIMKSYHELSEHQKNLLQKKRVTEYSKKVYSKLHETKVVEKEAIVCQRENPFYVDTVRDFRDRRYEYKDALKKWKKKLEDFLKVGDINGIDSAKKLIVVYDSLQLAHKCILNSFYGYVMRTGARWYSMEMAGIVCLTGAKIIQLARIRIEQVGRPLELDTDGVWCIFPSSFPENFKFKLKNGKVWSFSYPGTMLNHLVHDQFTNHQYQVLKPVSGNQLNYEMRSENSIFFEVDGPYKAMILPASKEADKLLKKRYAVFNLDGSIAELKGFELKRRGELKLIKEFQKALFKLFLKGSTLQECYEAVAGLANSWLDILLSKGANLADDELFELISENRSMSKSLEEYGDQKSTSINTAKRLAEFLGDQMVKDKGLNCKFIIAAKPYGTSVSERSVPLVIFQAETTIKKHYLRKWLKDNNLNDFDIRSILDWQYYLERFNSVVQKLITIPAAMQKISNPIPRIPHPEWLQKRIASVDDKIRQFRITEIFQPASEKNIGIINDKNSTFKDMEDLLEPNKKLRTFLNPIVSKKRVLDCEINSGSDGEVNESEENVELENQNISVAEKMQLDYGGWLKKQKVKWRKMRAERDKARAAGRPKRKIATAADHFRTEKNLLYTSCWDILQIVETDIPGEFKIWAMVNQSMHLIRITVPRIFYINKKTEDLNFAKSHPDIYVEKCNSILPRCHPTLNLYRMTMLESTYLTNSALQSGIFNGEDVAGVYETQVPLLFRALLKVGCRASLKKDVSRNADDILKLSDLVSDETSPRNTYLQGMDAIKYLVLCHAKSGSRQVYVLFTPMSEQKATIVFVDSAKNYDQLPNPERLYEEVAEVFFKKVIEKEEENDSFAFQFDENLEFYPKEVVSTDAEAREKINLALRNYKDNRKGPTLLIIGSPLPVTNLVDGIAFIRDYPFKVMPHPDRLKSFSALGWQIQITRIIIQFFFNTEKWIRTEIKAARYTDAPICNLESDWCLFSTDLMLARILTKKDMVLWYSTSEKPDLGGRQDDFSQVNLIEQSDHEISNPGTYGNVTLDISVGNLALNTIIQAAMVNELEGSTSIFGLEGKMIDGHIGEKGTAIINSSNYDQLNSLTFNIIRSMLKKWYSALQINNYSETSSKVCDENILDGFYRWLTNTATKMHEPALLELIHGLMKKVFFQLISQLRKFGSEVVYANFDRIIINTTKKSVFKAAAYAKYILESVTNKNVLMLLGLQVEKMWIQVYWLDESNHGGFFLAKQENDQEEYWFKDMNETRISTINKAMNWNIADYLPPVFKRKFLETIGDYLDSIYYYDEENNDQYQVLRQINIEEEKKDNDDENPNIRKKKHFQAFLKTNIKRKLLKSIPALHSEWTRASDDPDIEIQRKFAFPVLPGSHLNLFNPALELINYICEVIGLDKELEWEVGILKRDLLMTIGFKQFNNLAKYQNPCLKYVLPHTVCQYCSQTKDLDLTSDPQASLHNEMEDQNETVKQKISSWYCEYCDHEYDKKLIEHQLITVFQKKLRQWHIQDLRCLRCKSVSMFSLSSVLQPKSVKRRR</sequence>
<evidence type="ECO:0000256" key="17">
    <source>
        <dbReference type="ARBA" id="ARBA00023242"/>
    </source>
</evidence>
<keyword evidence="6" id="KW-0004">4Fe-4S</keyword>
<dbReference type="InterPro" id="IPR055191">
    <property type="entry name" value="POL2_thumb"/>
</dbReference>
<dbReference type="PANTHER" id="PTHR10670">
    <property type="entry name" value="DNA POLYMERASE EPSILON CATALYTIC SUBUNIT A"/>
    <property type="match status" value="1"/>
</dbReference>
<evidence type="ECO:0000313" key="21">
    <source>
        <dbReference type="EMBL" id="KAJ3224875.1"/>
    </source>
</evidence>
<dbReference type="Pfam" id="PF22634">
    <property type="entry name" value="POL2_thumb"/>
    <property type="match status" value="1"/>
</dbReference>
<dbReference type="SMART" id="SM01159">
    <property type="entry name" value="DUF1744"/>
    <property type="match status" value="1"/>
</dbReference>
<keyword evidence="15" id="KW-0411">Iron-sulfur</keyword>
<evidence type="ECO:0000256" key="2">
    <source>
        <dbReference type="ARBA" id="ARBA00004123"/>
    </source>
</evidence>
<dbReference type="FunFam" id="3.30.420.10:FF:000010">
    <property type="entry name" value="DNA polymerase epsilon catalytic subunit"/>
    <property type="match status" value="1"/>
</dbReference>
<evidence type="ECO:0000256" key="3">
    <source>
        <dbReference type="ARBA" id="ARBA00005755"/>
    </source>
</evidence>
<dbReference type="InterPro" id="IPR012337">
    <property type="entry name" value="RNaseH-like_sf"/>
</dbReference>
<dbReference type="GO" id="GO:0045004">
    <property type="term" value="P:DNA replication proofreading"/>
    <property type="evidence" value="ECO:0007669"/>
    <property type="project" value="TreeGrafter"/>
</dbReference>
<dbReference type="GO" id="GO:0000166">
    <property type="term" value="F:nucleotide binding"/>
    <property type="evidence" value="ECO:0007669"/>
    <property type="project" value="InterPro"/>
</dbReference>
<keyword evidence="14" id="KW-0408">Iron</keyword>
<dbReference type="Proteomes" id="UP001211065">
    <property type="component" value="Unassembled WGS sequence"/>
</dbReference>
<dbReference type="Gene3D" id="3.30.420.10">
    <property type="entry name" value="Ribonuclease H-like superfamily/Ribonuclease H"/>
    <property type="match status" value="1"/>
</dbReference>
<dbReference type="CDD" id="cd05535">
    <property type="entry name" value="POLBc_epsilon"/>
    <property type="match status" value="1"/>
</dbReference>
<evidence type="ECO:0000256" key="11">
    <source>
        <dbReference type="ARBA" id="ARBA00022771"/>
    </source>
</evidence>
<dbReference type="Pfam" id="PF03104">
    <property type="entry name" value="DNA_pol_B_exo1"/>
    <property type="match status" value="1"/>
</dbReference>
<dbReference type="FunFam" id="1.10.287.690:FF:000005">
    <property type="entry name" value="DNA polymerase epsilon catalytic subunit"/>
    <property type="match status" value="1"/>
</dbReference>
<dbReference type="InterPro" id="IPR043502">
    <property type="entry name" value="DNA/RNA_pol_sf"/>
</dbReference>
<evidence type="ECO:0000256" key="12">
    <source>
        <dbReference type="ARBA" id="ARBA00022833"/>
    </source>
</evidence>
<dbReference type="InterPro" id="IPR006133">
    <property type="entry name" value="DNA-dir_DNA_pol_B_exonuc"/>
</dbReference>
<evidence type="ECO:0000256" key="13">
    <source>
        <dbReference type="ARBA" id="ARBA00022932"/>
    </source>
</evidence>
<dbReference type="EMBL" id="JADGJW010000078">
    <property type="protein sequence ID" value="KAJ3224875.1"/>
    <property type="molecule type" value="Genomic_DNA"/>
</dbReference>
<gene>
    <name evidence="21" type="primary">POL2</name>
    <name evidence="21" type="ORF">HK099_007740</name>
</gene>
<proteinExistence type="inferred from homology"/>
<dbReference type="GO" id="GO:0008270">
    <property type="term" value="F:zinc ion binding"/>
    <property type="evidence" value="ECO:0007669"/>
    <property type="project" value="UniProtKB-KW"/>
</dbReference>
<evidence type="ECO:0000256" key="4">
    <source>
        <dbReference type="ARBA" id="ARBA00012417"/>
    </source>
</evidence>
<dbReference type="GO" id="GO:0003677">
    <property type="term" value="F:DNA binding"/>
    <property type="evidence" value="ECO:0007669"/>
    <property type="project" value="UniProtKB-KW"/>
</dbReference>
<evidence type="ECO:0000256" key="9">
    <source>
        <dbReference type="ARBA" id="ARBA00022705"/>
    </source>
</evidence>
<dbReference type="InterPro" id="IPR013697">
    <property type="entry name" value="DNA_pol_e_suA_C"/>
</dbReference>
<keyword evidence="10" id="KW-0479">Metal-binding</keyword>
<dbReference type="InterPro" id="IPR029703">
    <property type="entry name" value="POL2"/>
</dbReference>
<keyword evidence="7" id="KW-0808">Transferase</keyword>
<evidence type="ECO:0000259" key="20">
    <source>
        <dbReference type="SMART" id="SM01159"/>
    </source>
</evidence>